<reference evidence="2" key="1">
    <citation type="submission" date="2020-11" db="EMBL/GenBank/DDBJ databases">
        <authorList>
            <person name="Whitehead M."/>
        </authorList>
    </citation>
    <scope>NUCLEOTIDE SEQUENCE</scope>
    <source>
        <strain evidence="2">EGII</strain>
    </source>
</reference>
<feature type="region of interest" description="Disordered" evidence="1">
    <location>
        <begin position="1"/>
        <end position="49"/>
    </location>
</feature>
<organism evidence="2 3">
    <name type="scientific">Ceratitis capitata</name>
    <name type="common">Mediterranean fruit fly</name>
    <name type="synonym">Tephritis capitata</name>
    <dbReference type="NCBI Taxonomy" id="7213"/>
    <lineage>
        <taxon>Eukaryota</taxon>
        <taxon>Metazoa</taxon>
        <taxon>Ecdysozoa</taxon>
        <taxon>Arthropoda</taxon>
        <taxon>Hexapoda</taxon>
        <taxon>Insecta</taxon>
        <taxon>Pterygota</taxon>
        <taxon>Neoptera</taxon>
        <taxon>Endopterygota</taxon>
        <taxon>Diptera</taxon>
        <taxon>Brachycera</taxon>
        <taxon>Muscomorpha</taxon>
        <taxon>Tephritoidea</taxon>
        <taxon>Tephritidae</taxon>
        <taxon>Ceratitis</taxon>
        <taxon>Ceratitis</taxon>
    </lineage>
</organism>
<feature type="compositionally biased region" description="Polar residues" evidence="1">
    <location>
        <begin position="15"/>
        <end position="34"/>
    </location>
</feature>
<comment type="caution">
    <text evidence="2">The sequence shown here is derived from an EMBL/GenBank/DDBJ whole genome shotgun (WGS) entry which is preliminary data.</text>
</comment>
<protein>
    <submittedName>
        <fullName evidence="2">(Mediterranean fruit fly) hypothetical protein</fullName>
    </submittedName>
</protein>
<evidence type="ECO:0000313" key="3">
    <source>
        <dbReference type="Proteomes" id="UP000606786"/>
    </source>
</evidence>
<sequence>MSSYMPHRAGDSAAKSLTSYSTTPTNAPSLQNGNGQFGHDSDISISHPIHNGTPQSKCWFTNIHFKFNSNAKNKPAPLLSSVTLNS</sequence>
<dbReference type="AlphaFoldDB" id="A0A811U9I3"/>
<gene>
    <name evidence="2" type="ORF">CCAP1982_LOCUS3871</name>
</gene>
<accession>A0A811U9I3</accession>
<keyword evidence="3" id="KW-1185">Reference proteome</keyword>
<dbReference type="Proteomes" id="UP000606786">
    <property type="component" value="Unassembled WGS sequence"/>
</dbReference>
<dbReference type="EMBL" id="CAJHJT010000001">
    <property type="protein sequence ID" value="CAD6995150.1"/>
    <property type="molecule type" value="Genomic_DNA"/>
</dbReference>
<evidence type="ECO:0000313" key="2">
    <source>
        <dbReference type="EMBL" id="CAD6995150.1"/>
    </source>
</evidence>
<name>A0A811U9I3_CERCA</name>
<proteinExistence type="predicted"/>
<evidence type="ECO:0000256" key="1">
    <source>
        <dbReference type="SAM" id="MobiDB-lite"/>
    </source>
</evidence>